<evidence type="ECO:0000256" key="12">
    <source>
        <dbReference type="ARBA" id="ARBA00033708"/>
    </source>
</evidence>
<evidence type="ECO:0000256" key="4">
    <source>
        <dbReference type="ARBA" id="ARBA00022475"/>
    </source>
</evidence>
<feature type="transmembrane region" description="Helical" evidence="14">
    <location>
        <begin position="405"/>
        <end position="425"/>
    </location>
</feature>
<dbReference type="PANTHER" id="PTHR48086:SF3">
    <property type="entry name" value="SODIUM_PROLINE SYMPORTER"/>
    <property type="match status" value="1"/>
</dbReference>
<keyword evidence="6 14" id="KW-0769">Symport</keyword>
<accession>A0AAQ1MB24</accession>
<feature type="transmembrane region" description="Helical" evidence="14">
    <location>
        <begin position="456"/>
        <end position="478"/>
    </location>
</feature>
<dbReference type="InterPro" id="IPR011851">
    <property type="entry name" value="Na/Pro_symporter"/>
</dbReference>
<gene>
    <name evidence="15" type="primary">putP</name>
    <name evidence="15" type="ORF">GT747_02525</name>
    <name evidence="16" type="ORF">SAMN05444424_0305</name>
</gene>
<dbReference type="NCBIfam" id="TIGR00813">
    <property type="entry name" value="sss"/>
    <property type="match status" value="1"/>
</dbReference>
<evidence type="ECO:0000256" key="11">
    <source>
        <dbReference type="ARBA" id="ARBA00023201"/>
    </source>
</evidence>
<keyword evidence="4 14" id="KW-1003">Cell membrane</keyword>
<keyword evidence="18" id="KW-1185">Reference proteome</keyword>
<evidence type="ECO:0000313" key="15">
    <source>
        <dbReference type="EMBL" id="MZL68652.1"/>
    </source>
</evidence>
<dbReference type="PANTHER" id="PTHR48086">
    <property type="entry name" value="SODIUM/PROLINE SYMPORTER-RELATED"/>
    <property type="match status" value="1"/>
</dbReference>
<evidence type="ECO:0000256" key="8">
    <source>
        <dbReference type="ARBA" id="ARBA00023053"/>
    </source>
</evidence>
<evidence type="ECO:0000256" key="7">
    <source>
        <dbReference type="ARBA" id="ARBA00022989"/>
    </source>
</evidence>
<feature type="transmembrane region" description="Helical" evidence="14">
    <location>
        <begin position="320"/>
        <end position="341"/>
    </location>
</feature>
<reference evidence="15 18" key="3">
    <citation type="journal article" date="2019" name="Nat. Med.">
        <title>A library of human gut bacterial isolates paired with longitudinal multiomics data enables mechanistic microbiome research.</title>
        <authorList>
            <person name="Poyet M."/>
            <person name="Groussin M."/>
            <person name="Gibbons S.M."/>
            <person name="Avila-Pacheco J."/>
            <person name="Jiang X."/>
            <person name="Kearney S.M."/>
            <person name="Perrotta A.R."/>
            <person name="Berdy B."/>
            <person name="Zhao S."/>
            <person name="Lieberman T.D."/>
            <person name="Swanson P.K."/>
            <person name="Smith M."/>
            <person name="Roesemann S."/>
            <person name="Alexander J.E."/>
            <person name="Rich S.A."/>
            <person name="Livny J."/>
            <person name="Vlamakis H."/>
            <person name="Clish C."/>
            <person name="Bullock K."/>
            <person name="Deik A."/>
            <person name="Scott J."/>
            <person name="Pierce K.A."/>
            <person name="Xavier R.J."/>
            <person name="Alm E.J."/>
        </authorList>
    </citation>
    <scope>NUCLEOTIDE SEQUENCE [LARGE SCALE GENOMIC DNA]</scope>
    <source>
        <strain evidence="15 18">BIOML-A2</strain>
    </source>
</reference>
<feature type="transmembrane region" description="Helical" evidence="14">
    <location>
        <begin position="7"/>
        <end position="26"/>
    </location>
</feature>
<evidence type="ECO:0000256" key="1">
    <source>
        <dbReference type="ARBA" id="ARBA00004651"/>
    </source>
</evidence>
<proteinExistence type="inferred from homology"/>
<dbReference type="GO" id="GO:0005298">
    <property type="term" value="F:proline:sodium symporter activity"/>
    <property type="evidence" value="ECO:0007669"/>
    <property type="project" value="UniProtKB-UniRule"/>
</dbReference>
<keyword evidence="14" id="KW-0029">Amino-acid transport</keyword>
<evidence type="ECO:0000313" key="17">
    <source>
        <dbReference type="Proteomes" id="UP000184089"/>
    </source>
</evidence>
<keyword evidence="10 14" id="KW-0472">Membrane</keyword>
<comment type="caution">
    <text evidence="16">The sequence shown here is derived from an EMBL/GenBank/DDBJ whole genome shotgun (WGS) entry which is preliminary data.</text>
</comment>
<dbReference type="CDD" id="cd11475">
    <property type="entry name" value="SLC5sbd_PutP"/>
    <property type="match status" value="1"/>
</dbReference>
<reference evidence="16" key="1">
    <citation type="submission" date="2016-11" db="EMBL/GenBank/DDBJ databases">
        <authorList>
            <person name="Varghese N."/>
            <person name="Submissions S."/>
        </authorList>
    </citation>
    <scope>NUCLEOTIDE SEQUENCE</scope>
    <source>
        <strain evidence="16">DSM 4029</strain>
    </source>
</reference>
<evidence type="ECO:0000256" key="3">
    <source>
        <dbReference type="ARBA" id="ARBA00022448"/>
    </source>
</evidence>
<comment type="subcellular location">
    <subcellularLocation>
        <location evidence="1 14">Cell membrane</location>
        <topology evidence="1 14">Multi-pass membrane protein</topology>
    </subcellularLocation>
</comment>
<comment type="catalytic activity">
    <reaction evidence="12">
        <text>L-proline(in) + Na(+)(in) = L-proline(out) + Na(+)(out)</text>
        <dbReference type="Rhea" id="RHEA:28967"/>
        <dbReference type="ChEBI" id="CHEBI:29101"/>
        <dbReference type="ChEBI" id="CHEBI:60039"/>
    </reaction>
</comment>
<evidence type="ECO:0000256" key="2">
    <source>
        <dbReference type="ARBA" id="ARBA00006434"/>
    </source>
</evidence>
<feature type="transmembrane region" description="Helical" evidence="14">
    <location>
        <begin position="66"/>
        <end position="90"/>
    </location>
</feature>
<evidence type="ECO:0000256" key="9">
    <source>
        <dbReference type="ARBA" id="ARBA00023065"/>
    </source>
</evidence>
<evidence type="ECO:0000256" key="14">
    <source>
        <dbReference type="RuleBase" id="RU366012"/>
    </source>
</evidence>
<dbReference type="GO" id="GO:0015824">
    <property type="term" value="P:proline transport"/>
    <property type="evidence" value="ECO:0007669"/>
    <property type="project" value="UniProtKB-UniRule"/>
</dbReference>
<reference evidence="17" key="2">
    <citation type="submission" date="2016-11" db="EMBL/GenBank/DDBJ databases">
        <authorList>
            <person name="Jaros S."/>
            <person name="Januszkiewicz K."/>
            <person name="Wedrychowicz H."/>
        </authorList>
    </citation>
    <scope>NUCLEOTIDE SEQUENCE [LARGE SCALE GENOMIC DNA]</scope>
    <source>
        <strain evidence="17">DSM 4029</strain>
    </source>
</reference>
<dbReference type="NCBIfam" id="TIGR02121">
    <property type="entry name" value="Na_Pro_sym"/>
    <property type="match status" value="1"/>
</dbReference>
<dbReference type="EMBL" id="FQVY01000001">
    <property type="protein sequence ID" value="SHF67900.1"/>
    <property type="molecule type" value="Genomic_DNA"/>
</dbReference>
<comment type="similarity">
    <text evidence="2 13">Belongs to the sodium:solute symporter (SSF) (TC 2.A.21) family.</text>
</comment>
<keyword evidence="8 14" id="KW-0915">Sodium</keyword>
<name>A0AAQ1MB24_9FIRM</name>
<dbReference type="InterPro" id="IPR038377">
    <property type="entry name" value="Na/Glc_symporter_sf"/>
</dbReference>
<evidence type="ECO:0000256" key="6">
    <source>
        <dbReference type="ARBA" id="ARBA00022847"/>
    </source>
</evidence>
<dbReference type="Proteomes" id="UP000184089">
    <property type="component" value="Unassembled WGS sequence"/>
</dbReference>
<feature type="transmembrane region" description="Helical" evidence="14">
    <location>
        <begin position="193"/>
        <end position="210"/>
    </location>
</feature>
<dbReference type="PROSITE" id="PS50283">
    <property type="entry name" value="NA_SOLUT_SYMP_3"/>
    <property type="match status" value="1"/>
</dbReference>
<dbReference type="Gene3D" id="1.20.1730.10">
    <property type="entry name" value="Sodium/glucose cotransporter"/>
    <property type="match status" value="1"/>
</dbReference>
<keyword evidence="5 14" id="KW-0812">Transmembrane</keyword>
<comment type="function">
    <text evidence="14">Catalyzes the sodium-dependent uptake of extracellular L-proline.</text>
</comment>
<feature type="transmembrane region" description="Helical" evidence="14">
    <location>
        <begin position="236"/>
        <end position="255"/>
    </location>
</feature>
<feature type="transmembrane region" description="Helical" evidence="14">
    <location>
        <begin position="124"/>
        <end position="142"/>
    </location>
</feature>
<evidence type="ECO:0000313" key="16">
    <source>
        <dbReference type="EMBL" id="SHF67900.1"/>
    </source>
</evidence>
<feature type="transmembrane region" description="Helical" evidence="14">
    <location>
        <begin position="432"/>
        <end position="450"/>
    </location>
</feature>
<keyword evidence="3 14" id="KW-0813">Transport</keyword>
<feature type="transmembrane region" description="Helical" evidence="14">
    <location>
        <begin position="162"/>
        <end position="186"/>
    </location>
</feature>
<feature type="transmembrane region" description="Helical" evidence="14">
    <location>
        <begin position="374"/>
        <end position="393"/>
    </location>
</feature>
<dbReference type="Pfam" id="PF00474">
    <property type="entry name" value="SSF"/>
    <property type="match status" value="1"/>
</dbReference>
<dbReference type="EMBL" id="WWVX01000001">
    <property type="protein sequence ID" value="MZL68652.1"/>
    <property type="molecule type" value="Genomic_DNA"/>
</dbReference>
<organism evidence="16 17">
    <name type="scientific">Bittarella massiliensis</name>
    <name type="common">ex Durand et al. 2017</name>
    <dbReference type="NCBI Taxonomy" id="1720313"/>
    <lineage>
        <taxon>Bacteria</taxon>
        <taxon>Bacillati</taxon>
        <taxon>Bacillota</taxon>
        <taxon>Clostridia</taxon>
        <taxon>Eubacteriales</taxon>
        <taxon>Oscillospiraceae</taxon>
        <taxon>Bittarella (ex Durand et al. 2017)</taxon>
    </lineage>
</organism>
<evidence type="ECO:0000256" key="10">
    <source>
        <dbReference type="ARBA" id="ARBA00023136"/>
    </source>
</evidence>
<keyword evidence="11 14" id="KW-0739">Sodium transport</keyword>
<dbReference type="InterPro" id="IPR001734">
    <property type="entry name" value="Na/solute_symporter"/>
</dbReference>
<dbReference type="GO" id="GO:0031402">
    <property type="term" value="F:sodium ion binding"/>
    <property type="evidence" value="ECO:0007669"/>
    <property type="project" value="UniProtKB-UniRule"/>
</dbReference>
<evidence type="ECO:0000256" key="13">
    <source>
        <dbReference type="RuleBase" id="RU362091"/>
    </source>
</evidence>
<dbReference type="Proteomes" id="UP000474718">
    <property type="component" value="Unassembled WGS sequence"/>
</dbReference>
<dbReference type="GO" id="GO:0005886">
    <property type="term" value="C:plasma membrane"/>
    <property type="evidence" value="ECO:0007669"/>
    <property type="project" value="UniProtKB-SubCell"/>
</dbReference>
<keyword evidence="9 14" id="KW-0406">Ion transport</keyword>
<evidence type="ECO:0000256" key="5">
    <source>
        <dbReference type="ARBA" id="ARBA00022692"/>
    </source>
</evidence>
<feature type="transmembrane region" description="Helical" evidence="14">
    <location>
        <begin position="276"/>
        <end position="300"/>
    </location>
</feature>
<sequence length="497" mass="53058">MEVSVTTLITFVLYLLLMVGIGVFFFNKSNNLSDYFLGGRGLGSWVTAISAQASDMSGWLLMGLPAAAYISGLSASWIAIGLGLGTYLNWKVVAGRLRSFTELSGDAITIPEYLENRFMSKSKVLRLCCAVIIFVFFLVYTASAFNAGAKLFMYVLGMDSYVAALTIGALIIIAYTFLGGFLAVCWTDLIQGILMFCAIVLVPVLAVMNVPDFSLSTLTSIAGGSFTSFFNSPQGALSFTAIISSLAWGLGYFGMPHILTRFMAIKSRSLIKRSRLIAMIWVVISLTAAVVIGMVGYVYLTQEGIVYADSAAAEVIFMQMVGRLAPGLLAGVLLSAILAAVMSTADSQLLVTASAVSNDFYKPLLRPQASDKELMWVSRGAVIAVSVLAYLLALDPTSSVMGLVSYAWAGFGAAFGPVILLSLFWKRMTLKGAIAGMVSGGAVVLLWENLPVCKATGLYSLIPGFFLALALVLVVSLCDKAPGREVTDLFERAAKAR</sequence>
<dbReference type="AlphaFoldDB" id="A0AAQ1MB24"/>
<dbReference type="RefSeq" id="WP_021659841.1">
    <property type="nucleotide sequence ID" value="NZ_FQVY01000001.1"/>
</dbReference>
<evidence type="ECO:0000313" key="18">
    <source>
        <dbReference type="Proteomes" id="UP000474718"/>
    </source>
</evidence>
<keyword evidence="7 14" id="KW-1133">Transmembrane helix</keyword>
<protein>
    <recommendedName>
        <fullName evidence="14">Sodium/proline symporter</fullName>
    </recommendedName>
    <alternativeName>
        <fullName evidence="14">Proline permease</fullName>
    </alternativeName>
</protein>
<dbReference type="InterPro" id="IPR050277">
    <property type="entry name" value="Sodium:Solute_Symporter"/>
</dbReference>